<evidence type="ECO:0000256" key="6">
    <source>
        <dbReference type="SAM" id="Phobius"/>
    </source>
</evidence>
<protein>
    <submittedName>
        <fullName evidence="8">FMRFamide receptor-like</fullName>
    </submittedName>
</protein>
<dbReference type="Gene3D" id="1.20.1070.10">
    <property type="entry name" value="Rhodopsin 7-helix transmembrane proteins"/>
    <property type="match status" value="1"/>
</dbReference>
<dbReference type="InterPro" id="IPR000276">
    <property type="entry name" value="GPCR_Rhodpsn"/>
</dbReference>
<feature type="transmembrane region" description="Helical" evidence="6">
    <location>
        <begin position="392"/>
        <end position="415"/>
    </location>
</feature>
<gene>
    <name evidence="8" type="ORF">EWB00_002881</name>
</gene>
<evidence type="ECO:0000313" key="9">
    <source>
        <dbReference type="Proteomes" id="UP000311919"/>
    </source>
</evidence>
<feature type="domain" description="G-protein coupled receptors family 1 profile" evidence="7">
    <location>
        <begin position="75"/>
        <end position="481"/>
    </location>
</feature>
<dbReference type="GO" id="GO:0004930">
    <property type="term" value="F:G protein-coupled receptor activity"/>
    <property type="evidence" value="ECO:0007669"/>
    <property type="project" value="InterPro"/>
</dbReference>
<feature type="transmembrane region" description="Helical" evidence="6">
    <location>
        <begin position="96"/>
        <end position="121"/>
    </location>
</feature>
<dbReference type="PANTHER" id="PTHR46641">
    <property type="entry name" value="FMRFAMIDE RECEPTOR-RELATED"/>
    <property type="match status" value="1"/>
</dbReference>
<evidence type="ECO:0000256" key="1">
    <source>
        <dbReference type="ARBA" id="ARBA00004370"/>
    </source>
</evidence>
<feature type="transmembrane region" description="Helical" evidence="6">
    <location>
        <begin position="220"/>
        <end position="243"/>
    </location>
</feature>
<keyword evidence="2 6" id="KW-0812">Transmembrane</keyword>
<dbReference type="InterPro" id="IPR017452">
    <property type="entry name" value="GPCR_Rhodpsn_7TM"/>
</dbReference>
<evidence type="ECO:0000313" key="8">
    <source>
        <dbReference type="EMBL" id="TNN20762.1"/>
    </source>
</evidence>
<feature type="compositionally biased region" description="Polar residues" evidence="5">
    <location>
        <begin position="360"/>
        <end position="380"/>
    </location>
</feature>
<evidence type="ECO:0000256" key="4">
    <source>
        <dbReference type="ARBA" id="ARBA00023136"/>
    </source>
</evidence>
<dbReference type="PANTHER" id="PTHR46641:SF2">
    <property type="entry name" value="FMRFAMIDE RECEPTOR"/>
    <property type="match status" value="1"/>
</dbReference>
<comment type="subcellular location">
    <subcellularLocation>
        <location evidence="1">Membrane</location>
    </subcellularLocation>
</comment>
<evidence type="ECO:0000259" key="7">
    <source>
        <dbReference type="PROSITE" id="PS50262"/>
    </source>
</evidence>
<name>A0A4Z2DX24_SCHJA</name>
<feature type="transmembrane region" description="Helical" evidence="6">
    <location>
        <begin position="64"/>
        <end position="84"/>
    </location>
</feature>
<dbReference type="OrthoDB" id="6286129at2759"/>
<reference evidence="8 9" key="1">
    <citation type="submission" date="2019-03" db="EMBL/GenBank/DDBJ databases">
        <title>An improved genome assembly of the fluke Schistosoma japonicum.</title>
        <authorList>
            <person name="Hu W."/>
            <person name="Luo F."/>
            <person name="Yin M."/>
            <person name="Mo X."/>
            <person name="Sun C."/>
            <person name="Wu Q."/>
            <person name="Zhu B."/>
            <person name="Xiang M."/>
            <person name="Wang J."/>
            <person name="Wang Y."/>
            <person name="Zhang T."/>
            <person name="Xu B."/>
            <person name="Zheng H."/>
            <person name="Feng Z."/>
        </authorList>
    </citation>
    <scope>NUCLEOTIDE SEQUENCE [LARGE SCALE GENOMIC DNA]</scope>
    <source>
        <strain evidence="8">HuSjv2</strain>
        <tissue evidence="8">Worms</tissue>
    </source>
</reference>
<organism evidence="8 9">
    <name type="scientific">Schistosoma japonicum</name>
    <name type="common">Blood fluke</name>
    <dbReference type="NCBI Taxonomy" id="6182"/>
    <lineage>
        <taxon>Eukaryota</taxon>
        <taxon>Metazoa</taxon>
        <taxon>Spiralia</taxon>
        <taxon>Lophotrochozoa</taxon>
        <taxon>Platyhelminthes</taxon>
        <taxon>Trematoda</taxon>
        <taxon>Digenea</taxon>
        <taxon>Strigeidida</taxon>
        <taxon>Schistosomatoidea</taxon>
        <taxon>Schistosomatidae</taxon>
        <taxon>Schistosoma</taxon>
    </lineage>
</organism>
<dbReference type="Pfam" id="PF00001">
    <property type="entry name" value="7tm_1"/>
    <property type="match status" value="1"/>
</dbReference>
<feature type="transmembrane region" description="Helical" evidence="6">
    <location>
        <begin position="133"/>
        <end position="160"/>
    </location>
</feature>
<accession>A0A4Z2DX24</accession>
<keyword evidence="9" id="KW-1185">Reference proteome</keyword>
<dbReference type="PROSITE" id="PS50262">
    <property type="entry name" value="G_PROTEIN_RECEP_F1_2"/>
    <property type="match status" value="1"/>
</dbReference>
<dbReference type="GO" id="GO:0016020">
    <property type="term" value="C:membrane"/>
    <property type="evidence" value="ECO:0007669"/>
    <property type="project" value="UniProtKB-SubCell"/>
</dbReference>
<dbReference type="SUPFAM" id="SSF81321">
    <property type="entry name" value="Family A G protein-coupled receptor-like"/>
    <property type="match status" value="1"/>
</dbReference>
<keyword evidence="8" id="KW-0675">Receptor</keyword>
<comment type="caution">
    <text evidence="8">The sequence shown here is derived from an EMBL/GenBank/DDBJ whole genome shotgun (WGS) entry which is preliminary data.</text>
</comment>
<feature type="transmembrane region" description="Helical" evidence="6">
    <location>
        <begin position="181"/>
        <end position="200"/>
    </location>
</feature>
<feature type="region of interest" description="Disordered" evidence="5">
    <location>
        <begin position="360"/>
        <end position="381"/>
    </location>
</feature>
<proteinExistence type="predicted"/>
<evidence type="ECO:0000256" key="5">
    <source>
        <dbReference type="SAM" id="MobiDB-lite"/>
    </source>
</evidence>
<evidence type="ECO:0000256" key="3">
    <source>
        <dbReference type="ARBA" id="ARBA00022989"/>
    </source>
</evidence>
<dbReference type="InterPro" id="IPR052954">
    <property type="entry name" value="GPCR-Ligand_Int"/>
</dbReference>
<dbReference type="STRING" id="6182.A0A4Z2DX24"/>
<dbReference type="PRINTS" id="PR00237">
    <property type="entry name" value="GPCRRHODOPSN"/>
</dbReference>
<evidence type="ECO:0000256" key="2">
    <source>
        <dbReference type="ARBA" id="ARBA00022692"/>
    </source>
</evidence>
<keyword evidence="4 6" id="KW-0472">Membrane</keyword>
<keyword evidence="3 6" id="KW-1133">Transmembrane helix</keyword>
<sequence length="680" mass="78365">MNSNVKDLIMNSVIFNETQNLSIWNQSQFLSSFTSYSSSSPSSFLVVTQVDVTDLQIYVILKHYLPIPIFIVSILCILVTLIAVTQRGLWRTTVTYIIVLAVVDLFTLLSLCILSMDFFIIPALPEGLFTRVYFLIETILGELVDTLLLISNWLTVLIATERYLAVCHPLKVRFIDCKYRRLFIIFVILLSILIKLPGFILLSYTKDINPSYSITMFRKIYTWIVQILLFLIIPFSILTFVNVRLIQTVHNSLQLINQRCKKSTKEFIVSSNSTHSDNGLLRRITLCSSYSTCCISLKSNKHIYSIKQCLNSLRQLIFTCDCFNLLNKPINNYQLQQQLHQQQNEIKLIVNKGELFHGNESSPVTSPTSLTASEPTNAQLGRTHREEKKITITLICLIVTFFICQGPFVLTTVIMRFSSTGLYLSDTNKIINNTLLLCNTFTDQNHIETITPNKPFGFVDYINPISVIALALKSDLSFFFYCWFCDRFLLALKKILRNKCWSKSKRSNFYYSHHYAHHHLHLNHRYHHSHKYNRKHNTHPHLQKLTKSHQNEQRNNIIELNMSSSGGSLPAEYQLPHHHYKDGGEYYQYRIPSDIGINQHKIIKYEKPVLLPFNLSKHNKKKSVISLPINAKISWSSPSCSDNSFKCSSSSPKKLGSSSHNCSMDKLKFINNFKVNKSIK</sequence>
<dbReference type="Proteomes" id="UP000311919">
    <property type="component" value="Unassembled WGS sequence"/>
</dbReference>
<dbReference type="EMBL" id="SKCS01000019">
    <property type="protein sequence ID" value="TNN20762.1"/>
    <property type="molecule type" value="Genomic_DNA"/>
</dbReference>
<dbReference type="AlphaFoldDB" id="A0A4Z2DX24"/>